<evidence type="ECO:0000256" key="5">
    <source>
        <dbReference type="ARBA" id="ARBA00023136"/>
    </source>
</evidence>
<evidence type="ECO:0000256" key="1">
    <source>
        <dbReference type="ARBA" id="ARBA00004651"/>
    </source>
</evidence>
<feature type="transmembrane region" description="Helical" evidence="6">
    <location>
        <begin position="222"/>
        <end position="243"/>
    </location>
</feature>
<evidence type="ECO:0000256" key="2">
    <source>
        <dbReference type="ARBA" id="ARBA00022475"/>
    </source>
</evidence>
<feature type="transmembrane region" description="Helical" evidence="6">
    <location>
        <begin position="278"/>
        <end position="298"/>
    </location>
</feature>
<accession>A0ABV2N1K1</accession>
<dbReference type="InterPro" id="IPR043428">
    <property type="entry name" value="LivM-like"/>
</dbReference>
<comment type="subcellular location">
    <subcellularLocation>
        <location evidence="1">Cell membrane</location>
        <topology evidence="1">Multi-pass membrane protein</topology>
    </subcellularLocation>
</comment>
<reference evidence="7 8" key="1">
    <citation type="submission" date="2024-06" db="EMBL/GenBank/DDBJ databases">
        <title>Genomic Encyclopedia of Type Strains, Phase IV (KMG-IV): sequencing the most valuable type-strain genomes for metagenomic binning, comparative biology and taxonomic classification.</title>
        <authorList>
            <person name="Goeker M."/>
        </authorList>
    </citation>
    <scope>NUCLEOTIDE SEQUENCE [LARGE SCALE GENOMIC DNA]</scope>
    <source>
        <strain evidence="7 8">DSM 27865</strain>
    </source>
</reference>
<evidence type="ECO:0000256" key="3">
    <source>
        <dbReference type="ARBA" id="ARBA00022692"/>
    </source>
</evidence>
<keyword evidence="5 6" id="KW-0472">Membrane</keyword>
<feature type="transmembrane region" description="Helical" evidence="6">
    <location>
        <begin position="113"/>
        <end position="133"/>
    </location>
</feature>
<dbReference type="Proteomes" id="UP001549076">
    <property type="component" value="Unassembled WGS sequence"/>
</dbReference>
<evidence type="ECO:0000313" key="7">
    <source>
        <dbReference type="EMBL" id="MET3792939.1"/>
    </source>
</evidence>
<organism evidence="7 8">
    <name type="scientific">Aquamicrobium terrae</name>
    <dbReference type="NCBI Taxonomy" id="1324945"/>
    <lineage>
        <taxon>Bacteria</taxon>
        <taxon>Pseudomonadati</taxon>
        <taxon>Pseudomonadota</taxon>
        <taxon>Alphaproteobacteria</taxon>
        <taxon>Hyphomicrobiales</taxon>
        <taxon>Phyllobacteriaceae</taxon>
        <taxon>Aquamicrobium</taxon>
    </lineage>
</organism>
<comment type="caution">
    <text evidence="7">The sequence shown here is derived from an EMBL/GenBank/DDBJ whole genome shotgun (WGS) entry which is preliminary data.</text>
</comment>
<dbReference type="RefSeq" id="WP_354196388.1">
    <property type="nucleotide sequence ID" value="NZ_JBEPML010000010.1"/>
</dbReference>
<name>A0ABV2N1K1_9HYPH</name>
<feature type="transmembrane region" description="Helical" evidence="6">
    <location>
        <begin position="63"/>
        <end position="81"/>
    </location>
</feature>
<feature type="transmembrane region" description="Helical" evidence="6">
    <location>
        <begin position="30"/>
        <end position="51"/>
    </location>
</feature>
<gene>
    <name evidence="7" type="ORF">ABID37_003162</name>
</gene>
<dbReference type="InterPro" id="IPR001851">
    <property type="entry name" value="ABC_transp_permease"/>
</dbReference>
<evidence type="ECO:0000313" key="8">
    <source>
        <dbReference type="Proteomes" id="UP001549076"/>
    </source>
</evidence>
<feature type="transmembrane region" description="Helical" evidence="6">
    <location>
        <begin position="139"/>
        <end position="159"/>
    </location>
</feature>
<evidence type="ECO:0000256" key="6">
    <source>
        <dbReference type="SAM" id="Phobius"/>
    </source>
</evidence>
<feature type="transmembrane region" description="Helical" evidence="6">
    <location>
        <begin position="87"/>
        <end position="106"/>
    </location>
</feature>
<proteinExistence type="predicted"/>
<evidence type="ECO:0000256" key="4">
    <source>
        <dbReference type="ARBA" id="ARBA00022989"/>
    </source>
</evidence>
<feature type="transmembrane region" description="Helical" evidence="6">
    <location>
        <begin position="166"/>
        <end position="184"/>
    </location>
</feature>
<dbReference type="EMBL" id="JBEPML010000010">
    <property type="protein sequence ID" value="MET3792939.1"/>
    <property type="molecule type" value="Genomic_DNA"/>
</dbReference>
<dbReference type="PANTHER" id="PTHR30482">
    <property type="entry name" value="HIGH-AFFINITY BRANCHED-CHAIN AMINO ACID TRANSPORT SYSTEM PERMEASE"/>
    <property type="match status" value="1"/>
</dbReference>
<feature type="transmembrane region" description="Helical" evidence="6">
    <location>
        <begin position="348"/>
        <end position="367"/>
    </location>
</feature>
<keyword evidence="2" id="KW-1003">Cell membrane</keyword>
<keyword evidence="3 6" id="KW-0812">Transmembrane</keyword>
<sequence length="380" mass="40410">MPARKLIASSAIALVSIVLAAIIVVSEEQWVIAAALVGALALSFGIAKTSAGQDFAALLQNSGPWIALLIPAGTLAIGLAFHEEHFALMMLATVLIYSLACIGLNIQFGYAGVINFAGAAFFGVGGYTAAVLGNTGLPSLLILLAGGLVAAAIGCILILPVLRTKGHYAALITIAFVLLFRSFLEVNHTLGGPQGLRVEGATIAGQELFMGIEIGSFEASFYLNYVLLALVLLTIFFLLARFLEKSWIGINLDSVREDPIGAAVFGVNVAYWRIVSFVLGNVLIGIAGATFAMMQNFIAPSNFTFQQSLLMLAIIVLGGIGNLWAVIPAAILVVVVPEKLQAISEYRILVFAILVVLVLRFRPNGLFPRPMRHFRREVGQ</sequence>
<keyword evidence="4 6" id="KW-1133">Transmembrane helix</keyword>
<protein>
    <submittedName>
        <fullName evidence="7">ABC-type branched-subunit amino acid transport system permease subunit</fullName>
    </submittedName>
</protein>
<dbReference type="Pfam" id="PF02653">
    <property type="entry name" value="BPD_transp_2"/>
    <property type="match status" value="1"/>
</dbReference>
<feature type="transmembrane region" description="Helical" evidence="6">
    <location>
        <begin position="310"/>
        <end position="336"/>
    </location>
</feature>
<dbReference type="CDD" id="cd06581">
    <property type="entry name" value="TM_PBP1_LivM_like"/>
    <property type="match status" value="1"/>
</dbReference>
<keyword evidence="8" id="KW-1185">Reference proteome</keyword>
<dbReference type="PANTHER" id="PTHR30482:SF10">
    <property type="entry name" value="HIGH-AFFINITY BRANCHED-CHAIN AMINO ACID TRANSPORT PROTEIN BRAE"/>
    <property type="match status" value="1"/>
</dbReference>